<dbReference type="Pfam" id="PF00300">
    <property type="entry name" value="His_Phos_1"/>
    <property type="match status" value="1"/>
</dbReference>
<protein>
    <submittedName>
        <fullName evidence="1">Histidine phosphatase family protein</fullName>
    </submittedName>
</protein>
<comment type="caution">
    <text evidence="1">The sequence shown here is derived from an EMBL/GenBank/DDBJ whole genome shotgun (WGS) entry which is preliminary data.</text>
</comment>
<dbReference type="GO" id="GO:0005737">
    <property type="term" value="C:cytoplasm"/>
    <property type="evidence" value="ECO:0007669"/>
    <property type="project" value="TreeGrafter"/>
</dbReference>
<dbReference type="EMBL" id="RWJF01000001">
    <property type="protein sequence ID" value="RST29517.1"/>
    <property type="molecule type" value="Genomic_DNA"/>
</dbReference>
<dbReference type="Proteomes" id="UP000274661">
    <property type="component" value="Unassembled WGS sequence"/>
</dbReference>
<dbReference type="InterPro" id="IPR050275">
    <property type="entry name" value="PGM_Phosphatase"/>
</dbReference>
<reference evidence="1 2" key="1">
    <citation type="submission" date="2018-12" db="EMBL/GenBank/DDBJ databases">
        <title>Sphingomonas sp. HMF7854 Genome sequencing and assembly.</title>
        <authorList>
            <person name="Cha I."/>
            <person name="Kang H."/>
            <person name="Kim H."/>
            <person name="Kang J."/>
            <person name="Joh K."/>
        </authorList>
    </citation>
    <scope>NUCLEOTIDE SEQUENCE [LARGE SCALE GENOMIC DNA]</scope>
    <source>
        <strain evidence="1 2">HMF7854</strain>
    </source>
</reference>
<name>A0A429V6G2_9SPHN</name>
<dbReference type="Gene3D" id="3.40.50.1240">
    <property type="entry name" value="Phosphoglycerate mutase-like"/>
    <property type="match status" value="1"/>
</dbReference>
<keyword evidence="2" id="KW-1185">Reference proteome</keyword>
<organism evidence="1 2">
    <name type="scientific">Sphingomonas ginkgonis</name>
    <dbReference type="NCBI Taxonomy" id="2315330"/>
    <lineage>
        <taxon>Bacteria</taxon>
        <taxon>Pseudomonadati</taxon>
        <taxon>Pseudomonadota</taxon>
        <taxon>Alphaproteobacteria</taxon>
        <taxon>Sphingomonadales</taxon>
        <taxon>Sphingomonadaceae</taxon>
        <taxon>Sphingomonas</taxon>
    </lineage>
</organism>
<dbReference type="InterPro" id="IPR029033">
    <property type="entry name" value="His_PPase_superfam"/>
</dbReference>
<dbReference type="CDD" id="cd07067">
    <property type="entry name" value="HP_PGM_like"/>
    <property type="match status" value="1"/>
</dbReference>
<dbReference type="SUPFAM" id="SSF53254">
    <property type="entry name" value="Phosphoglycerate mutase-like"/>
    <property type="match status" value="1"/>
</dbReference>
<dbReference type="InterPro" id="IPR013078">
    <property type="entry name" value="His_Pase_superF_clade-1"/>
</dbReference>
<dbReference type="PANTHER" id="PTHR48100:SF62">
    <property type="entry name" value="GLUCOSYL-3-PHOSPHOGLYCERATE PHOSPHATASE"/>
    <property type="match status" value="1"/>
</dbReference>
<proteinExistence type="predicted"/>
<evidence type="ECO:0000313" key="1">
    <source>
        <dbReference type="EMBL" id="RST29517.1"/>
    </source>
</evidence>
<sequence>MVRLSNEACSSLFPGARPLPGKPAVFFCYRHEGTKLRGALLRGRNKGSPLTASVLLIRHAAHGDLGERLSGRGPAPGLTETGRGQALAMATMLRDEPIAALHASPRARALETAAALADAAGLEFDTVAALDEVDFGAWTGCRYEELDGQPDWDRWNAERASARTPGGESMAEAADRALDHVRDTARSHPGQTVAMVSHCDVIRGVLARAMGLSLDKILNFDVDPASVSRLAVGDWGERVVSINERAAA</sequence>
<dbReference type="PANTHER" id="PTHR48100">
    <property type="entry name" value="BROAD-SPECIFICITY PHOSPHATASE YOR283W-RELATED"/>
    <property type="match status" value="1"/>
</dbReference>
<dbReference type="GO" id="GO:0016791">
    <property type="term" value="F:phosphatase activity"/>
    <property type="evidence" value="ECO:0007669"/>
    <property type="project" value="TreeGrafter"/>
</dbReference>
<evidence type="ECO:0000313" key="2">
    <source>
        <dbReference type="Proteomes" id="UP000274661"/>
    </source>
</evidence>
<dbReference type="SMART" id="SM00855">
    <property type="entry name" value="PGAM"/>
    <property type="match status" value="1"/>
</dbReference>
<dbReference type="AlphaFoldDB" id="A0A429V6G2"/>
<gene>
    <name evidence="1" type="ORF">HMF7854_00720</name>
</gene>
<accession>A0A429V6G2</accession>
<dbReference type="OrthoDB" id="9783269at2"/>